<dbReference type="PIRSF" id="PIRSF000097">
    <property type="entry name" value="AKR"/>
    <property type="match status" value="1"/>
</dbReference>
<feature type="domain" description="NADP-dependent oxidoreductase" evidence="7">
    <location>
        <begin position="17"/>
        <end position="260"/>
    </location>
</feature>
<feature type="active site" description="Proton donor" evidence="4">
    <location>
        <position position="50"/>
    </location>
</feature>
<dbReference type="AlphaFoldDB" id="A0A1C4XGZ3"/>
<evidence type="ECO:0000256" key="6">
    <source>
        <dbReference type="PIRSR" id="PIRSR000097-3"/>
    </source>
</evidence>
<dbReference type="InterPro" id="IPR036812">
    <property type="entry name" value="NAD(P)_OxRdtase_dom_sf"/>
</dbReference>
<dbReference type="FunFam" id="3.20.20.100:FF:000002">
    <property type="entry name" value="2,5-diketo-D-gluconic acid reductase A"/>
    <property type="match status" value="1"/>
</dbReference>
<gene>
    <name evidence="8" type="ORF">GA0070607_5227</name>
</gene>
<organism evidence="8 9">
    <name type="scientific">Micromonospora coriariae</name>
    <dbReference type="NCBI Taxonomy" id="285665"/>
    <lineage>
        <taxon>Bacteria</taxon>
        <taxon>Bacillati</taxon>
        <taxon>Actinomycetota</taxon>
        <taxon>Actinomycetes</taxon>
        <taxon>Micromonosporales</taxon>
        <taxon>Micromonosporaceae</taxon>
        <taxon>Micromonospora</taxon>
    </lineage>
</organism>
<dbReference type="RefSeq" id="WP_089020490.1">
    <property type="nucleotide sequence ID" value="NZ_LT607412.1"/>
</dbReference>
<evidence type="ECO:0000313" key="9">
    <source>
        <dbReference type="Proteomes" id="UP000198243"/>
    </source>
</evidence>
<accession>A0A1C4XGZ3</accession>
<dbReference type="GO" id="GO:0016616">
    <property type="term" value="F:oxidoreductase activity, acting on the CH-OH group of donors, NAD or NADP as acceptor"/>
    <property type="evidence" value="ECO:0007669"/>
    <property type="project" value="UniProtKB-ARBA"/>
</dbReference>
<keyword evidence="9" id="KW-1185">Reference proteome</keyword>
<dbReference type="PRINTS" id="PR00069">
    <property type="entry name" value="ALDKETRDTASE"/>
</dbReference>
<dbReference type="CDD" id="cd19132">
    <property type="entry name" value="AKR_AKR5D1_E1"/>
    <property type="match status" value="1"/>
</dbReference>
<feature type="site" description="Lowers pKa of active site Tyr" evidence="6">
    <location>
        <position position="75"/>
    </location>
</feature>
<dbReference type="InterPro" id="IPR018170">
    <property type="entry name" value="Aldo/ket_reductase_CS"/>
</dbReference>
<evidence type="ECO:0000256" key="5">
    <source>
        <dbReference type="PIRSR" id="PIRSR000097-2"/>
    </source>
</evidence>
<feature type="binding site" evidence="5">
    <location>
        <position position="108"/>
    </location>
    <ligand>
        <name>substrate</name>
    </ligand>
</feature>
<dbReference type="OrthoDB" id="9804790at2"/>
<keyword evidence="3" id="KW-0560">Oxidoreductase</keyword>
<evidence type="ECO:0000256" key="4">
    <source>
        <dbReference type="PIRSR" id="PIRSR000097-1"/>
    </source>
</evidence>
<proteinExistence type="inferred from homology"/>
<evidence type="ECO:0000313" key="8">
    <source>
        <dbReference type="EMBL" id="SCF07627.1"/>
    </source>
</evidence>
<sequence>MAIPHLTAADGTTLPAIGLGTYRLNGSAGVDAIGQAIRAGYRLLDSAVNYENEGAVGRAARAAGDVRDALVVTSKLPGRHHRYDEALTTIEESVFRTGLDRVDLYLIHWPNPTVDLYVQAWQALIEARERGLVTHIGLSNFLPEHIDRLVAETGVAPVVNQIEVHPYFPQQEAIDYHREHGILVQGWSPLGHGNDLQQHPVIVEIATAHGVSPAQTILAWHVTRQVIPLPKAASPQRQLENLDVFGIKLTDAEVEAITALGRPDGRLADQDPAVYEEF</sequence>
<dbReference type="PROSITE" id="PS00798">
    <property type="entry name" value="ALDOKETO_REDUCTASE_1"/>
    <property type="match status" value="1"/>
</dbReference>
<dbReference type="Pfam" id="PF00248">
    <property type="entry name" value="Aldo_ket_red"/>
    <property type="match status" value="1"/>
</dbReference>
<comment type="similarity">
    <text evidence="1">Belongs to the aldo/keto reductase family.</text>
</comment>
<dbReference type="InterPro" id="IPR020471">
    <property type="entry name" value="AKR"/>
</dbReference>
<dbReference type="PANTHER" id="PTHR43827:SF3">
    <property type="entry name" value="NADP-DEPENDENT OXIDOREDUCTASE DOMAIN-CONTAINING PROTEIN"/>
    <property type="match status" value="1"/>
</dbReference>
<evidence type="ECO:0000256" key="1">
    <source>
        <dbReference type="ARBA" id="ARBA00007905"/>
    </source>
</evidence>
<keyword evidence="2" id="KW-0521">NADP</keyword>
<protein>
    <submittedName>
        <fullName evidence="8">Aldo/keto reductase</fullName>
    </submittedName>
</protein>
<dbReference type="PANTHER" id="PTHR43827">
    <property type="entry name" value="2,5-DIKETO-D-GLUCONIC ACID REDUCTASE"/>
    <property type="match status" value="1"/>
</dbReference>
<dbReference type="Gene3D" id="3.20.20.100">
    <property type="entry name" value="NADP-dependent oxidoreductase domain"/>
    <property type="match status" value="1"/>
</dbReference>
<dbReference type="SUPFAM" id="SSF51430">
    <property type="entry name" value="NAD(P)-linked oxidoreductase"/>
    <property type="match status" value="1"/>
</dbReference>
<evidence type="ECO:0000256" key="3">
    <source>
        <dbReference type="ARBA" id="ARBA00023002"/>
    </source>
</evidence>
<name>A0A1C4XGZ3_9ACTN</name>
<evidence type="ECO:0000256" key="2">
    <source>
        <dbReference type="ARBA" id="ARBA00022857"/>
    </source>
</evidence>
<reference evidence="9" key="1">
    <citation type="submission" date="2016-06" db="EMBL/GenBank/DDBJ databases">
        <authorList>
            <person name="Varghese N."/>
            <person name="Submissions Spin"/>
        </authorList>
    </citation>
    <scope>NUCLEOTIDE SEQUENCE [LARGE SCALE GENOMIC DNA]</scope>
    <source>
        <strain evidence="9">DSM 44875</strain>
    </source>
</reference>
<dbReference type="EMBL" id="LT607412">
    <property type="protein sequence ID" value="SCF07627.1"/>
    <property type="molecule type" value="Genomic_DNA"/>
</dbReference>
<evidence type="ECO:0000259" key="7">
    <source>
        <dbReference type="Pfam" id="PF00248"/>
    </source>
</evidence>
<dbReference type="Proteomes" id="UP000198243">
    <property type="component" value="Chromosome I"/>
</dbReference>
<dbReference type="InterPro" id="IPR023210">
    <property type="entry name" value="NADP_OxRdtase_dom"/>
</dbReference>